<protein>
    <submittedName>
        <fullName evidence="3">Sphingomyelin synthase-like domain-containing protein</fullName>
    </submittedName>
</protein>
<organism evidence="2 3">
    <name type="scientific">Panagrolaimus superbus</name>
    <dbReference type="NCBI Taxonomy" id="310955"/>
    <lineage>
        <taxon>Eukaryota</taxon>
        <taxon>Metazoa</taxon>
        <taxon>Ecdysozoa</taxon>
        <taxon>Nematoda</taxon>
        <taxon>Chromadorea</taxon>
        <taxon>Rhabditida</taxon>
        <taxon>Tylenchina</taxon>
        <taxon>Panagrolaimomorpha</taxon>
        <taxon>Panagrolaimoidea</taxon>
        <taxon>Panagrolaimidae</taxon>
        <taxon>Panagrolaimus</taxon>
    </lineage>
</organism>
<evidence type="ECO:0000313" key="3">
    <source>
        <dbReference type="WBParaSite" id="PSU_v2.g14136.t1"/>
    </source>
</evidence>
<dbReference type="InterPro" id="IPR025749">
    <property type="entry name" value="Sphingomyelin_synth-like_dom"/>
</dbReference>
<keyword evidence="2" id="KW-1185">Reference proteome</keyword>
<dbReference type="AlphaFoldDB" id="A0A914Y5U6"/>
<feature type="domain" description="Sphingomyelin synthase-like" evidence="1">
    <location>
        <begin position="61"/>
        <end position="98"/>
    </location>
</feature>
<evidence type="ECO:0000313" key="2">
    <source>
        <dbReference type="Proteomes" id="UP000887577"/>
    </source>
</evidence>
<dbReference type="Pfam" id="PF14360">
    <property type="entry name" value="PAP2_C"/>
    <property type="match status" value="1"/>
</dbReference>
<dbReference type="WBParaSite" id="PSU_v2.g14136.t1">
    <property type="protein sequence ID" value="PSU_v2.g14136.t1"/>
    <property type="gene ID" value="PSU_v2.g14136"/>
</dbReference>
<evidence type="ECO:0000259" key="1">
    <source>
        <dbReference type="Pfam" id="PF14360"/>
    </source>
</evidence>
<dbReference type="Proteomes" id="UP000887577">
    <property type="component" value="Unplaced"/>
</dbReference>
<accession>A0A914Y5U6</accession>
<proteinExistence type="predicted"/>
<name>A0A914Y5U6_9BILA</name>
<sequence>MLYVSAIVLGVTFLPPPFHNTDEVCLPQINRTGIYSTEIVHRFVNYVVTLGLTSGEEKVLCGDLMFSGHTLTLSLMWLVQLHYAPRGLLLRYLLHLNLFLH</sequence>
<reference evidence="3" key="1">
    <citation type="submission" date="2022-11" db="UniProtKB">
        <authorList>
            <consortium name="WormBaseParasite"/>
        </authorList>
    </citation>
    <scope>IDENTIFICATION</scope>
</reference>